<dbReference type="PANTHER" id="PTHR43685">
    <property type="entry name" value="GLYCOSYLTRANSFERASE"/>
    <property type="match status" value="1"/>
</dbReference>
<feature type="domain" description="Glycosyltransferase 2-like" evidence="1">
    <location>
        <begin position="3"/>
        <end position="153"/>
    </location>
</feature>
<dbReference type="AlphaFoldDB" id="A0A0A2M566"/>
<dbReference type="STRING" id="1121895.GCA_000378485_01591"/>
<organism evidence="2 3">
    <name type="scientific">Flavobacterium rivuli WB 3.3-2 = DSM 21788</name>
    <dbReference type="NCBI Taxonomy" id="1121895"/>
    <lineage>
        <taxon>Bacteria</taxon>
        <taxon>Pseudomonadati</taxon>
        <taxon>Bacteroidota</taxon>
        <taxon>Flavobacteriia</taxon>
        <taxon>Flavobacteriales</taxon>
        <taxon>Flavobacteriaceae</taxon>
        <taxon>Flavobacterium</taxon>
    </lineage>
</organism>
<sequence length="292" mass="33392">MLSILVPVYNYDVTALLLELQKQCSETGTEYEIIIANDNPHTPLKAIYTSDTALPHCHFIQNPRNLGRTLTRKNLALAAQYNTLLFLDADVIPVSSDFISRYLQHAGKQNQVVMGGYAYQPKNPEKGNNLRYKYGIEREQKTAAERSVSPYGNIFSGNFMIDKEVFLANNYNGTDNFYGMDIYFSYQLYNYKANIIHIDNPIYHLGLENDAVFFAKCIESVKSRHLLLVNAPGIENINSLLRYYKILKKYSLAGIVGFFFKIGKPLLKTLILKKDPNLFCLDLYRLGYMCTL</sequence>
<dbReference type="InterPro" id="IPR001173">
    <property type="entry name" value="Glyco_trans_2-like"/>
</dbReference>
<dbReference type="PANTHER" id="PTHR43685:SF3">
    <property type="entry name" value="SLR2126 PROTEIN"/>
    <property type="match status" value="1"/>
</dbReference>
<dbReference type="SUPFAM" id="SSF53448">
    <property type="entry name" value="Nucleotide-diphospho-sugar transferases"/>
    <property type="match status" value="1"/>
</dbReference>
<reference evidence="2 3" key="1">
    <citation type="submission" date="2013-09" db="EMBL/GenBank/DDBJ databases">
        <authorList>
            <person name="Zeng Z."/>
            <person name="Chen C."/>
        </authorList>
    </citation>
    <scope>NUCLEOTIDE SEQUENCE [LARGE SCALE GENOMIC DNA]</scope>
    <source>
        <strain evidence="2 3">WB 3.3-2</strain>
    </source>
</reference>
<dbReference type="InterPro" id="IPR029044">
    <property type="entry name" value="Nucleotide-diphossugar_trans"/>
</dbReference>
<evidence type="ECO:0000259" key="1">
    <source>
        <dbReference type="Pfam" id="PF00535"/>
    </source>
</evidence>
<evidence type="ECO:0000313" key="2">
    <source>
        <dbReference type="EMBL" id="KGO87787.1"/>
    </source>
</evidence>
<protein>
    <recommendedName>
        <fullName evidence="1">Glycosyltransferase 2-like domain-containing protein</fullName>
    </recommendedName>
</protein>
<evidence type="ECO:0000313" key="3">
    <source>
        <dbReference type="Proteomes" id="UP000030152"/>
    </source>
</evidence>
<dbReference type="InterPro" id="IPR050834">
    <property type="entry name" value="Glycosyltransf_2"/>
</dbReference>
<dbReference type="Proteomes" id="UP000030152">
    <property type="component" value="Unassembled WGS sequence"/>
</dbReference>
<proteinExistence type="predicted"/>
<name>A0A0A2M566_9FLAO</name>
<accession>A0A0A2M566</accession>
<dbReference type="RefSeq" id="WP_020212742.1">
    <property type="nucleotide sequence ID" value="NZ_JRLX01000003.1"/>
</dbReference>
<dbReference type="OrthoDB" id="761861at2"/>
<dbReference type="eggNOG" id="COG1216">
    <property type="taxonomic scope" value="Bacteria"/>
</dbReference>
<comment type="caution">
    <text evidence="2">The sequence shown here is derived from an EMBL/GenBank/DDBJ whole genome shotgun (WGS) entry which is preliminary data.</text>
</comment>
<keyword evidence="3" id="KW-1185">Reference proteome</keyword>
<dbReference type="Pfam" id="PF00535">
    <property type="entry name" value="Glycos_transf_2"/>
    <property type="match status" value="1"/>
</dbReference>
<gene>
    <name evidence="2" type="ORF">Q765_04660</name>
</gene>
<dbReference type="EMBL" id="JRLX01000003">
    <property type="protein sequence ID" value="KGO87787.1"/>
    <property type="molecule type" value="Genomic_DNA"/>
</dbReference>
<dbReference type="Gene3D" id="3.90.550.10">
    <property type="entry name" value="Spore Coat Polysaccharide Biosynthesis Protein SpsA, Chain A"/>
    <property type="match status" value="1"/>
</dbReference>